<dbReference type="Pfam" id="PF19802">
    <property type="entry name" value="DUF6285"/>
    <property type="match status" value="1"/>
</dbReference>
<accession>A0A927C0S4</accession>
<evidence type="ECO:0000259" key="1">
    <source>
        <dbReference type="Pfam" id="PF19802"/>
    </source>
</evidence>
<name>A0A927C0S4_9GAMM</name>
<dbReference type="EMBL" id="JACXLD010000001">
    <property type="protein sequence ID" value="MBD2858083.1"/>
    <property type="molecule type" value="Genomic_DNA"/>
</dbReference>
<dbReference type="InterPro" id="IPR046252">
    <property type="entry name" value="DUF6285"/>
</dbReference>
<dbReference type="AlphaFoldDB" id="A0A927C0S4"/>
<dbReference type="RefSeq" id="WP_190762481.1">
    <property type="nucleotide sequence ID" value="NZ_JACXLD010000001.1"/>
</dbReference>
<keyword evidence="3" id="KW-1185">Reference proteome</keyword>
<gene>
    <name evidence="2" type="ORF">IB286_03615</name>
</gene>
<organism evidence="2 3">
    <name type="scientific">Spongiibacter pelagi</name>
    <dbReference type="NCBI Taxonomy" id="2760804"/>
    <lineage>
        <taxon>Bacteria</taxon>
        <taxon>Pseudomonadati</taxon>
        <taxon>Pseudomonadota</taxon>
        <taxon>Gammaproteobacteria</taxon>
        <taxon>Cellvibrionales</taxon>
        <taxon>Spongiibacteraceae</taxon>
        <taxon>Spongiibacter</taxon>
    </lineage>
</organism>
<protein>
    <recommendedName>
        <fullName evidence="1">DUF6285 domain-containing protein</fullName>
    </recommendedName>
</protein>
<reference evidence="2" key="1">
    <citation type="submission" date="2020-09" db="EMBL/GenBank/DDBJ databases">
        <authorList>
            <person name="Yoon J.-W."/>
        </authorList>
    </citation>
    <scope>NUCLEOTIDE SEQUENCE</scope>
    <source>
        <strain evidence="2">KMU-158</strain>
    </source>
</reference>
<evidence type="ECO:0000313" key="3">
    <source>
        <dbReference type="Proteomes" id="UP000610558"/>
    </source>
</evidence>
<proteinExistence type="predicted"/>
<feature type="domain" description="DUF6285" evidence="1">
    <location>
        <begin position="30"/>
        <end position="114"/>
    </location>
</feature>
<sequence>MSQFYPSNTQLIEAISEFLKDEVSPLISDKAVAYRMKVAINALGILSRECEQASELNALEQDLLSGFVEDHKGDANAAVSKAIQEQQIDALNPQLISALKQISLKKMAIDNPRYSTYRALTGSDS</sequence>
<evidence type="ECO:0000313" key="2">
    <source>
        <dbReference type="EMBL" id="MBD2858083.1"/>
    </source>
</evidence>
<comment type="caution">
    <text evidence="2">The sequence shown here is derived from an EMBL/GenBank/DDBJ whole genome shotgun (WGS) entry which is preliminary data.</text>
</comment>
<dbReference type="Proteomes" id="UP000610558">
    <property type="component" value="Unassembled WGS sequence"/>
</dbReference>